<name>A0A560HHY5_9PROT</name>
<reference evidence="1 2" key="1">
    <citation type="submission" date="2019-06" db="EMBL/GenBank/DDBJ databases">
        <title>Genomic Encyclopedia of Type Strains, Phase IV (KMG-V): Genome sequencing to study the core and pangenomes of soil and plant-associated prokaryotes.</title>
        <authorList>
            <person name="Whitman W."/>
        </authorList>
    </citation>
    <scope>NUCLEOTIDE SEQUENCE [LARGE SCALE GENOMIC DNA]</scope>
    <source>
        <strain evidence="1 2">BR 11622</strain>
    </source>
</reference>
<protein>
    <submittedName>
        <fullName evidence="1">Uncharacterized protein</fullName>
    </submittedName>
</protein>
<dbReference type="OrthoDB" id="9881082at2"/>
<evidence type="ECO:0000313" key="2">
    <source>
        <dbReference type="Proteomes" id="UP000315751"/>
    </source>
</evidence>
<accession>A0A560HHY5</accession>
<keyword evidence="2" id="KW-1185">Reference proteome</keyword>
<sequence length="62" mass="6709">MESTVLLGSLSGLMSAYNLSQGQLGWSMLLALKQTLDQRLAPDALRAKRMDMPDDDSPAVLS</sequence>
<dbReference type="AlphaFoldDB" id="A0A560HHY5"/>
<evidence type="ECO:0000313" key="1">
    <source>
        <dbReference type="EMBL" id="TWB46066.1"/>
    </source>
</evidence>
<proteinExistence type="predicted"/>
<dbReference type="EMBL" id="VITR01000001">
    <property type="protein sequence ID" value="TWB46066.1"/>
    <property type="molecule type" value="Genomic_DNA"/>
</dbReference>
<dbReference type="Proteomes" id="UP000315751">
    <property type="component" value="Unassembled WGS sequence"/>
</dbReference>
<organism evidence="1 2">
    <name type="scientific">Nitrospirillum amazonense</name>
    <dbReference type="NCBI Taxonomy" id="28077"/>
    <lineage>
        <taxon>Bacteria</taxon>
        <taxon>Pseudomonadati</taxon>
        <taxon>Pseudomonadota</taxon>
        <taxon>Alphaproteobacteria</taxon>
        <taxon>Rhodospirillales</taxon>
        <taxon>Azospirillaceae</taxon>
        <taxon>Nitrospirillum</taxon>
    </lineage>
</organism>
<comment type="caution">
    <text evidence="1">The sequence shown here is derived from an EMBL/GenBank/DDBJ whole genome shotgun (WGS) entry which is preliminary data.</text>
</comment>
<gene>
    <name evidence="1" type="ORF">FBZ90_101401</name>
</gene>
<dbReference type="RefSeq" id="WP_145729351.1">
    <property type="nucleotide sequence ID" value="NZ_VITR01000001.1"/>
</dbReference>